<dbReference type="InterPro" id="IPR004089">
    <property type="entry name" value="MCPsignal_dom"/>
</dbReference>
<evidence type="ECO:0000259" key="6">
    <source>
        <dbReference type="PROSITE" id="PS50111"/>
    </source>
</evidence>
<dbReference type="OrthoDB" id="242546at2"/>
<feature type="domain" description="Methyl-accepting transducer" evidence="6">
    <location>
        <begin position="219"/>
        <end position="455"/>
    </location>
</feature>
<keyword evidence="5" id="KW-0812">Transmembrane</keyword>
<dbReference type="EMBL" id="RHHQ01000008">
    <property type="protein sequence ID" value="RNB89731.1"/>
    <property type="molecule type" value="Genomic_DNA"/>
</dbReference>
<feature type="transmembrane region" description="Helical" evidence="5">
    <location>
        <begin position="151"/>
        <end position="170"/>
    </location>
</feature>
<dbReference type="GO" id="GO:0006935">
    <property type="term" value="P:chemotaxis"/>
    <property type="evidence" value="ECO:0007669"/>
    <property type="project" value="InterPro"/>
</dbReference>
<evidence type="ECO:0000313" key="8">
    <source>
        <dbReference type="Proteomes" id="UP000271031"/>
    </source>
</evidence>
<dbReference type="PROSITE" id="PS50111">
    <property type="entry name" value="CHEMOTAXIS_TRANSDUC_2"/>
    <property type="match status" value="1"/>
</dbReference>
<evidence type="ECO:0000256" key="2">
    <source>
        <dbReference type="ARBA" id="ARBA00029447"/>
    </source>
</evidence>
<comment type="caution">
    <text evidence="7">The sequence shown here is derived from an EMBL/GenBank/DDBJ whole genome shotgun (WGS) entry which is preliminary data.</text>
</comment>
<organism evidence="7 8">
    <name type="scientific">Brevibacillus fluminis</name>
    <dbReference type="NCBI Taxonomy" id="511487"/>
    <lineage>
        <taxon>Bacteria</taxon>
        <taxon>Bacillati</taxon>
        <taxon>Bacillota</taxon>
        <taxon>Bacilli</taxon>
        <taxon>Bacillales</taxon>
        <taxon>Paenibacillaceae</taxon>
        <taxon>Brevibacillus</taxon>
    </lineage>
</organism>
<reference evidence="7 8" key="1">
    <citation type="submission" date="2018-10" db="EMBL/GenBank/DDBJ databases">
        <title>Phylogenomics of Brevibacillus.</title>
        <authorList>
            <person name="Dunlap C."/>
        </authorList>
    </citation>
    <scope>NUCLEOTIDE SEQUENCE [LARGE SCALE GENOMIC DNA]</scope>
    <source>
        <strain evidence="7 8">JCM 15716</strain>
    </source>
</reference>
<keyword evidence="4" id="KW-0175">Coiled coil</keyword>
<feature type="transmembrane region" description="Helical" evidence="5">
    <location>
        <begin position="21"/>
        <end position="42"/>
    </location>
</feature>
<dbReference type="GO" id="GO:0007165">
    <property type="term" value="P:signal transduction"/>
    <property type="evidence" value="ECO:0007669"/>
    <property type="project" value="UniProtKB-KW"/>
</dbReference>
<gene>
    <name evidence="7" type="ORF">EDM56_11180</name>
</gene>
<protein>
    <submittedName>
        <fullName evidence="7">DUF4077 domain-containing protein</fullName>
    </submittedName>
</protein>
<comment type="similarity">
    <text evidence="2">Belongs to the methyl-accepting chemotaxis (MCP) protein family.</text>
</comment>
<proteinExistence type="inferred from homology"/>
<dbReference type="AlphaFoldDB" id="A0A3M8DQL5"/>
<dbReference type="SMART" id="SM00283">
    <property type="entry name" value="MA"/>
    <property type="match status" value="1"/>
</dbReference>
<evidence type="ECO:0000256" key="3">
    <source>
        <dbReference type="PROSITE-ProRule" id="PRU00284"/>
    </source>
</evidence>
<keyword evidence="5" id="KW-0472">Membrane</keyword>
<feature type="transmembrane region" description="Helical" evidence="5">
    <location>
        <begin position="74"/>
        <end position="95"/>
    </location>
</feature>
<dbReference type="PANTHER" id="PTHR32089">
    <property type="entry name" value="METHYL-ACCEPTING CHEMOTAXIS PROTEIN MCPB"/>
    <property type="match status" value="1"/>
</dbReference>
<feature type="coiled-coil region" evidence="4">
    <location>
        <begin position="178"/>
        <end position="226"/>
    </location>
</feature>
<evidence type="ECO:0000256" key="5">
    <source>
        <dbReference type="SAM" id="Phobius"/>
    </source>
</evidence>
<keyword evidence="1 3" id="KW-0807">Transducer</keyword>
<dbReference type="CDD" id="cd11386">
    <property type="entry name" value="MCP_signal"/>
    <property type="match status" value="1"/>
</dbReference>
<evidence type="ECO:0000256" key="1">
    <source>
        <dbReference type="ARBA" id="ARBA00023224"/>
    </source>
</evidence>
<dbReference type="GO" id="GO:0004888">
    <property type="term" value="F:transmembrane signaling receptor activity"/>
    <property type="evidence" value="ECO:0007669"/>
    <property type="project" value="InterPro"/>
</dbReference>
<keyword evidence="5" id="KW-1133">Transmembrane helix</keyword>
<dbReference type="Gene3D" id="1.10.287.950">
    <property type="entry name" value="Methyl-accepting chemotaxis protein"/>
    <property type="match status" value="1"/>
</dbReference>
<evidence type="ECO:0000313" key="7">
    <source>
        <dbReference type="EMBL" id="RNB89731.1"/>
    </source>
</evidence>
<dbReference type="Pfam" id="PF00015">
    <property type="entry name" value="MCPsignal"/>
    <property type="match status" value="1"/>
</dbReference>
<name>A0A3M8DQL5_9BACL</name>
<evidence type="ECO:0000256" key="4">
    <source>
        <dbReference type="SAM" id="Coils"/>
    </source>
</evidence>
<keyword evidence="8" id="KW-1185">Reference proteome</keyword>
<dbReference type="Proteomes" id="UP000271031">
    <property type="component" value="Unassembled WGS sequence"/>
</dbReference>
<dbReference type="RefSeq" id="WP_122917985.1">
    <property type="nucleotide sequence ID" value="NZ_RHHQ01000008.1"/>
</dbReference>
<dbReference type="Pfam" id="PF13295">
    <property type="entry name" value="DUF4077"/>
    <property type="match status" value="1"/>
</dbReference>
<feature type="transmembrane region" description="Helical" evidence="5">
    <location>
        <begin position="125"/>
        <end position="145"/>
    </location>
</feature>
<dbReference type="SUPFAM" id="SSF58104">
    <property type="entry name" value="Methyl-accepting chemotaxis protein (MCP) signaling domain"/>
    <property type="match status" value="1"/>
</dbReference>
<dbReference type="InterPro" id="IPR025278">
    <property type="entry name" value="DUF4077"/>
</dbReference>
<dbReference type="GO" id="GO:0016020">
    <property type="term" value="C:membrane"/>
    <property type="evidence" value="ECO:0007669"/>
    <property type="project" value="InterPro"/>
</dbReference>
<dbReference type="PRINTS" id="PR00260">
    <property type="entry name" value="CHEMTRNSDUCR"/>
</dbReference>
<accession>A0A3M8DQL5</accession>
<dbReference type="PANTHER" id="PTHR32089:SF114">
    <property type="entry name" value="METHYL-ACCEPTING CHEMOTAXIS PROTEIN MCPB"/>
    <property type="match status" value="1"/>
</dbReference>
<sequence>MLQYITRHFFSNFELESQKNKLLLLIIYIVSLTGTLNTMVTIGFFHPITYIVDTAVVVILLVGSILLNIKKVEFAYKYILLLGWILFTILLNYLFGTMLPSIYENFYFVLATTLLYFNGRLIWTVGTLILLFNVLSHQLGTGLFFPTTDSMHMNVSISVVFQVTVILWAISRIGKYLMDKSEREKEKFSLTNKQLQGTYDAIKSSIQQLQVTSEQLSRNLQAITNNANHVTKTTEEVAIGSESQLRGTEESARAMNEMAIGIQRIAESTSSIAEVTTTTSQEARTGNQSIRTAIDQMESIKNSVVKTSTVVKTLGERSSEISQILDVITGIASQTNLLALNAAIEAARAGEHGRGFAVVADEVRKLAEQSNASANQIAHLISEIQGEAHNAVGSMEDVNQDVNTGLHVVQVAGFAFQRISDAITSISEQLQENSAIAEQMSASSQEVAASISEASFIAKQSSDYSRSAAASSIEQLQALNELANSSEALNGMASSLSDIINQSQKA</sequence>
<dbReference type="InterPro" id="IPR004090">
    <property type="entry name" value="Chemotax_Me-accpt_rcpt"/>
</dbReference>
<feature type="transmembrane region" description="Helical" evidence="5">
    <location>
        <begin position="48"/>
        <end position="67"/>
    </location>
</feature>